<evidence type="ECO:0000259" key="2">
    <source>
        <dbReference type="Pfam" id="PF01575"/>
    </source>
</evidence>
<comment type="similarity">
    <text evidence="1">Belongs to the enoyl-CoA hydratase/isomerase family.</text>
</comment>
<organism evidence="3 4">
    <name type="scientific">Streptomyces alkaliterrae</name>
    <dbReference type="NCBI Taxonomy" id="2213162"/>
    <lineage>
        <taxon>Bacteria</taxon>
        <taxon>Bacillati</taxon>
        <taxon>Actinomycetota</taxon>
        <taxon>Actinomycetes</taxon>
        <taxon>Kitasatosporales</taxon>
        <taxon>Streptomycetaceae</taxon>
        <taxon>Streptomyces</taxon>
    </lineage>
</organism>
<dbReference type="Pfam" id="PF01575">
    <property type="entry name" value="MaoC_dehydratas"/>
    <property type="match status" value="1"/>
</dbReference>
<dbReference type="GO" id="GO:0005835">
    <property type="term" value="C:fatty acid synthase complex"/>
    <property type="evidence" value="ECO:0007669"/>
    <property type="project" value="InterPro"/>
</dbReference>
<accession>A0A7W3WJQ0</accession>
<proteinExistence type="inferred from homology"/>
<dbReference type="PANTHER" id="PTHR43841:SF3">
    <property type="entry name" value="(3R)-HYDROXYACYL-ACP DEHYDRATASE SUBUNIT HADB"/>
    <property type="match status" value="1"/>
</dbReference>
<dbReference type="InterPro" id="IPR003965">
    <property type="entry name" value="Fatty_acid_synthase"/>
</dbReference>
<dbReference type="AlphaFoldDB" id="A0A7W3WJQ0"/>
<dbReference type="Proteomes" id="UP000525686">
    <property type="component" value="Unassembled WGS sequence"/>
</dbReference>
<dbReference type="SUPFAM" id="SSF54637">
    <property type="entry name" value="Thioesterase/thiol ester dehydrase-isomerase"/>
    <property type="match status" value="1"/>
</dbReference>
<gene>
    <name evidence="3" type="ORF">H3146_09525</name>
</gene>
<dbReference type="PANTHER" id="PTHR43841">
    <property type="entry name" value="3-HYDROXYACYL-THIOESTER DEHYDRATASE HTDX-RELATED"/>
    <property type="match status" value="1"/>
</dbReference>
<dbReference type="Gene3D" id="3.10.129.10">
    <property type="entry name" value="Hotdog Thioesterase"/>
    <property type="match status" value="1"/>
</dbReference>
<feature type="domain" description="MaoC-like" evidence="2">
    <location>
        <begin position="23"/>
        <end position="117"/>
    </location>
</feature>
<dbReference type="InterPro" id="IPR029069">
    <property type="entry name" value="HotDog_dom_sf"/>
</dbReference>
<sequence length="148" mass="15789">MAESTVTGPAYADVEVGTQLPPRSFPVRRETLVRYAGASGDFNPIHWNERFAREVGLPDVIAHGMFTMAQAVRVVTDWVGDPGAVVDYGVRFTKPVVVPDDGVGAVVEVSAKVAAKLDDDNRTVRVDLTATSAGQKVLGRAQAVVRLA</sequence>
<dbReference type="GO" id="GO:0006633">
    <property type="term" value="P:fatty acid biosynthetic process"/>
    <property type="evidence" value="ECO:0007669"/>
    <property type="project" value="InterPro"/>
</dbReference>
<reference evidence="4" key="1">
    <citation type="submission" date="2020-05" db="EMBL/GenBank/DDBJ databases">
        <title>Classification of alakaliphilic streptomycetes isolated from an alkaline soil next to Lonar Crater, India and a proposal for the recognition of Streptomyces alkaliterrae sp. nov.</title>
        <authorList>
            <person name="Golinska P."/>
        </authorList>
    </citation>
    <scope>NUCLEOTIDE SEQUENCE [LARGE SCALE GENOMIC DNA]</scope>
    <source>
        <strain evidence="4">OF3</strain>
    </source>
</reference>
<comment type="caution">
    <text evidence="3">The sequence shown here is derived from an EMBL/GenBank/DDBJ whole genome shotgun (WGS) entry which is preliminary data.</text>
</comment>
<dbReference type="InterPro" id="IPR002539">
    <property type="entry name" value="MaoC-like_dom"/>
</dbReference>
<dbReference type="EMBL" id="JABJWZ010000061">
    <property type="protein sequence ID" value="MBB1253606.1"/>
    <property type="molecule type" value="Genomic_DNA"/>
</dbReference>
<dbReference type="CDD" id="cd03453">
    <property type="entry name" value="SAV4209_like"/>
    <property type="match status" value="1"/>
</dbReference>
<evidence type="ECO:0000313" key="4">
    <source>
        <dbReference type="Proteomes" id="UP000525686"/>
    </source>
</evidence>
<evidence type="ECO:0000313" key="3">
    <source>
        <dbReference type="EMBL" id="MBB1253606.1"/>
    </source>
</evidence>
<dbReference type="GO" id="GO:0004312">
    <property type="term" value="F:fatty acid synthase activity"/>
    <property type="evidence" value="ECO:0007669"/>
    <property type="project" value="InterPro"/>
</dbReference>
<name>A0A7W3WJQ0_9ACTN</name>
<protein>
    <submittedName>
        <fullName evidence="3">MaoC family dehydratase</fullName>
    </submittedName>
</protein>
<evidence type="ECO:0000256" key="1">
    <source>
        <dbReference type="ARBA" id="ARBA00005254"/>
    </source>
</evidence>
<dbReference type="RefSeq" id="WP_181354053.1">
    <property type="nucleotide sequence ID" value="NZ_JABJWZ010000061.1"/>
</dbReference>
<dbReference type="PRINTS" id="PR01483">
    <property type="entry name" value="FASYNTHASE"/>
</dbReference>